<comment type="caution">
    <text evidence="2">The sequence shown here is derived from an EMBL/GenBank/DDBJ whole genome shotgun (WGS) entry which is preliminary data.</text>
</comment>
<organism evidence="2 3">
    <name type="scientific">Haematococcus lacustris</name>
    <name type="common">Green alga</name>
    <name type="synonym">Haematococcus pluvialis</name>
    <dbReference type="NCBI Taxonomy" id="44745"/>
    <lineage>
        <taxon>Eukaryota</taxon>
        <taxon>Viridiplantae</taxon>
        <taxon>Chlorophyta</taxon>
        <taxon>core chlorophytes</taxon>
        <taxon>Chlorophyceae</taxon>
        <taxon>CS clade</taxon>
        <taxon>Chlamydomonadales</taxon>
        <taxon>Haematococcaceae</taxon>
        <taxon>Haematococcus</taxon>
    </lineage>
</organism>
<proteinExistence type="predicted"/>
<feature type="region of interest" description="Disordered" evidence="1">
    <location>
        <begin position="22"/>
        <end position="42"/>
    </location>
</feature>
<dbReference type="AlphaFoldDB" id="A0A699ZAF0"/>
<feature type="non-terminal residue" evidence="2">
    <location>
        <position position="179"/>
    </location>
</feature>
<reference evidence="2 3" key="1">
    <citation type="submission" date="2020-02" db="EMBL/GenBank/DDBJ databases">
        <title>Draft genome sequence of Haematococcus lacustris strain NIES-144.</title>
        <authorList>
            <person name="Morimoto D."/>
            <person name="Nakagawa S."/>
            <person name="Yoshida T."/>
            <person name="Sawayama S."/>
        </authorList>
    </citation>
    <scope>NUCLEOTIDE SEQUENCE [LARGE SCALE GENOMIC DNA]</scope>
    <source>
        <strain evidence="2 3">NIES-144</strain>
    </source>
</reference>
<dbReference type="Proteomes" id="UP000485058">
    <property type="component" value="Unassembled WGS sequence"/>
</dbReference>
<accession>A0A699ZAF0</accession>
<feature type="non-terminal residue" evidence="2">
    <location>
        <position position="1"/>
    </location>
</feature>
<evidence type="ECO:0000256" key="1">
    <source>
        <dbReference type="SAM" id="MobiDB-lite"/>
    </source>
</evidence>
<dbReference type="EMBL" id="BLLF01000961">
    <property type="protein sequence ID" value="GFH16206.1"/>
    <property type="molecule type" value="Genomic_DNA"/>
</dbReference>
<sequence>MAMILSNSRMISSHAKQTCLATSVDRTSASPGPRAGKAQCGPTSRWPLCKPASVRIAVRLAKCNSYSSSSPSGSTNSSRSDSALAELRALEAERDTAITAAEACSKTGTKLAEMARLLQQLALEKVRNHDEEGARQVLVEKAGVMEALEKGAVKAEANYTLARKLASKIADKQAALLNK</sequence>
<gene>
    <name evidence="2" type="ORF">HaLaN_12585</name>
</gene>
<name>A0A699ZAF0_HAELA</name>
<keyword evidence="3" id="KW-1185">Reference proteome</keyword>
<protein>
    <submittedName>
        <fullName evidence="2">Uncharacterized protein</fullName>
    </submittedName>
</protein>
<evidence type="ECO:0000313" key="3">
    <source>
        <dbReference type="Proteomes" id="UP000485058"/>
    </source>
</evidence>
<evidence type="ECO:0000313" key="2">
    <source>
        <dbReference type="EMBL" id="GFH16206.1"/>
    </source>
</evidence>